<proteinExistence type="predicted"/>
<dbReference type="EMBL" id="OIVN01001432">
    <property type="protein sequence ID" value="SPC93866.1"/>
    <property type="molecule type" value="Genomic_DNA"/>
</dbReference>
<feature type="region of interest" description="Disordered" evidence="1">
    <location>
        <begin position="208"/>
        <end position="234"/>
    </location>
</feature>
<accession>A0A2N9FT18</accession>
<organism evidence="2">
    <name type="scientific">Fagus sylvatica</name>
    <name type="common">Beechnut</name>
    <dbReference type="NCBI Taxonomy" id="28930"/>
    <lineage>
        <taxon>Eukaryota</taxon>
        <taxon>Viridiplantae</taxon>
        <taxon>Streptophyta</taxon>
        <taxon>Embryophyta</taxon>
        <taxon>Tracheophyta</taxon>
        <taxon>Spermatophyta</taxon>
        <taxon>Magnoliopsida</taxon>
        <taxon>eudicotyledons</taxon>
        <taxon>Gunneridae</taxon>
        <taxon>Pentapetalae</taxon>
        <taxon>rosids</taxon>
        <taxon>fabids</taxon>
        <taxon>Fagales</taxon>
        <taxon>Fagaceae</taxon>
        <taxon>Fagus</taxon>
    </lineage>
</organism>
<name>A0A2N9FT18_FAGSY</name>
<feature type="region of interest" description="Disordered" evidence="1">
    <location>
        <begin position="104"/>
        <end position="129"/>
    </location>
</feature>
<gene>
    <name evidence="2" type="ORF">FSB_LOCUS21748</name>
</gene>
<protein>
    <submittedName>
        <fullName evidence="2">Uncharacterized protein</fullName>
    </submittedName>
</protein>
<reference evidence="2" key="1">
    <citation type="submission" date="2018-02" db="EMBL/GenBank/DDBJ databases">
        <authorList>
            <person name="Cohen D.B."/>
            <person name="Kent A.D."/>
        </authorList>
    </citation>
    <scope>NUCLEOTIDE SEQUENCE</scope>
</reference>
<feature type="region of interest" description="Disordered" evidence="1">
    <location>
        <begin position="1"/>
        <end position="25"/>
    </location>
</feature>
<dbReference type="AlphaFoldDB" id="A0A2N9FT18"/>
<feature type="compositionally biased region" description="Low complexity" evidence="1">
    <location>
        <begin position="214"/>
        <end position="225"/>
    </location>
</feature>
<evidence type="ECO:0000313" key="2">
    <source>
        <dbReference type="EMBL" id="SPC93866.1"/>
    </source>
</evidence>
<sequence length="234" mass="26767">MALPYHGQMRNKARNEKPSKENIPAPAAHVFNFNMIQSDPPSWGLEQKREETRLSSKRREVPWVPLAPQNQIPVIFSPPLRYPPKNHIPNWQQHFQSTNRLETETVKENTRNKRRLQRAHSLGPRSQNHPQLDQHVVLCTSQNSELKNNRTESQELVLPIEAQRNGKKLRKSVACKNQQDAGPENEMKRFNAQNLDLRMKGKEVARKVTGSSMAAVGNGRRAGAGQTRKVKRAD</sequence>
<evidence type="ECO:0000256" key="1">
    <source>
        <dbReference type="SAM" id="MobiDB-lite"/>
    </source>
</evidence>